<keyword evidence="8" id="KW-0732">Signal</keyword>
<keyword evidence="5" id="KW-0798">TonB box</keyword>
<comment type="subcellular location">
    <subcellularLocation>
        <location evidence="1">Cell outer membrane</location>
        <topology evidence="1">Multi-pass membrane protein</topology>
    </subcellularLocation>
</comment>
<evidence type="ECO:0000256" key="6">
    <source>
        <dbReference type="ARBA" id="ARBA00023136"/>
    </source>
</evidence>
<dbReference type="PANTHER" id="PTHR32552">
    <property type="entry name" value="FERRICHROME IRON RECEPTOR-RELATED"/>
    <property type="match status" value="1"/>
</dbReference>
<gene>
    <name evidence="10" type="ORF">GON01_16215</name>
</gene>
<dbReference type="SUPFAM" id="SSF56935">
    <property type="entry name" value="Porins"/>
    <property type="match status" value="1"/>
</dbReference>
<dbReference type="GO" id="GO:0015344">
    <property type="term" value="F:siderophore uptake transmembrane transporter activity"/>
    <property type="evidence" value="ECO:0007669"/>
    <property type="project" value="TreeGrafter"/>
</dbReference>
<evidence type="ECO:0000256" key="7">
    <source>
        <dbReference type="ARBA" id="ARBA00023237"/>
    </source>
</evidence>
<dbReference type="RefSeq" id="WP_157028419.1">
    <property type="nucleotide sequence ID" value="NZ_WQMS01000020.1"/>
</dbReference>
<feature type="signal peptide" evidence="8">
    <location>
        <begin position="1"/>
        <end position="21"/>
    </location>
</feature>
<keyword evidence="7" id="KW-0998">Cell outer membrane</keyword>
<sequence length="640" mass="69377">MRLLIRSAAVAALLCSTAALAQRTTDNATTQSRDAFGKRVGDEQIGIYNPFDVRGFSAVDAGNTRIEGLYFQQQSNPTDRLIEGSTMRVGISAQGYPFPAPTGIADYSLRKPGDRTIASVVLRYGPFDAQVGQLDVGLPIVDKRLGVQAGIAYYNDNQHFGGTPQYLSLGATTVWKPVDGVEIIPFWSSIHTNSQEAQTLVFVPKDATYLPPRVKRGVFAGQPWATYEGINWNTGLIAKASLTGFDVAAGAFRSVSHDAQNAVDLLFDVSPDGDAADRHVFIDRGNRFGATSGEFRVSRDFDEGDRRHTIIATVRGRDQKRLYGGSADVALGPTVWGEVDYRPLPDLVFGQKSRDHVRQVTAGLGYQLKWLKVGEFGVGLQKTDYKKDVITPQGRLPESKSSPWLLNANAAIELTDAVVIYGSYARGLEESPVAPDRAVNRDEAPPAFKTEQKDAGIRWAIAPDLSAIAGLFEITKPYFNLDSAARFRQLGQLRHRGVELSLAGRIAQGLNIVAGTVFLDAEVTGELVDSGVIGGKPVGAIERHSILSVDYRFPDSPFSIDAFAEETGDRVANVANTLVVPPRAVLAVGGRYRFKIGKSNALIRAQVGNVFNNYGYGVGGSGFFVYNLPRRLSVTLTTDI</sequence>
<dbReference type="InterPro" id="IPR036942">
    <property type="entry name" value="Beta-barrel_TonB_sf"/>
</dbReference>
<keyword evidence="11" id="KW-1185">Reference proteome</keyword>
<dbReference type="PANTHER" id="PTHR32552:SF82">
    <property type="entry name" value="FCUA PROTEIN"/>
    <property type="match status" value="1"/>
</dbReference>
<dbReference type="Gene3D" id="2.40.170.20">
    <property type="entry name" value="TonB-dependent receptor, beta-barrel domain"/>
    <property type="match status" value="1"/>
</dbReference>
<evidence type="ECO:0000256" key="1">
    <source>
        <dbReference type="ARBA" id="ARBA00004571"/>
    </source>
</evidence>
<comment type="caution">
    <text evidence="10">The sequence shown here is derived from an EMBL/GenBank/DDBJ whole genome shotgun (WGS) entry which is preliminary data.</text>
</comment>
<organism evidence="10 11">
    <name type="scientific">Sphingomonas horti</name>
    <dbReference type="NCBI Taxonomy" id="2682842"/>
    <lineage>
        <taxon>Bacteria</taxon>
        <taxon>Pseudomonadati</taxon>
        <taxon>Pseudomonadota</taxon>
        <taxon>Alphaproteobacteria</taxon>
        <taxon>Sphingomonadales</taxon>
        <taxon>Sphingomonadaceae</taxon>
        <taxon>Sphingomonas</taxon>
    </lineage>
</organism>
<keyword evidence="3" id="KW-1134">Transmembrane beta strand</keyword>
<dbReference type="InterPro" id="IPR000531">
    <property type="entry name" value="Beta-barrel_TonB"/>
</dbReference>
<evidence type="ECO:0000256" key="3">
    <source>
        <dbReference type="ARBA" id="ARBA00022452"/>
    </source>
</evidence>
<dbReference type="GO" id="GO:0009279">
    <property type="term" value="C:cell outer membrane"/>
    <property type="evidence" value="ECO:0007669"/>
    <property type="project" value="UniProtKB-SubCell"/>
</dbReference>
<keyword evidence="6" id="KW-0472">Membrane</keyword>
<name>A0A6I4J5T7_9SPHN</name>
<evidence type="ECO:0000256" key="8">
    <source>
        <dbReference type="SAM" id="SignalP"/>
    </source>
</evidence>
<dbReference type="EMBL" id="WQMS01000020">
    <property type="protein sequence ID" value="MVO79478.1"/>
    <property type="molecule type" value="Genomic_DNA"/>
</dbReference>
<feature type="domain" description="TonB-dependent receptor-like beta-barrel" evidence="9">
    <location>
        <begin position="260"/>
        <end position="609"/>
    </location>
</feature>
<feature type="chain" id="PRO_5026182743" evidence="8">
    <location>
        <begin position="22"/>
        <end position="640"/>
    </location>
</feature>
<protein>
    <submittedName>
        <fullName evidence="10">TonB-dependent receptor</fullName>
    </submittedName>
</protein>
<evidence type="ECO:0000256" key="4">
    <source>
        <dbReference type="ARBA" id="ARBA00022692"/>
    </source>
</evidence>
<evidence type="ECO:0000313" key="10">
    <source>
        <dbReference type="EMBL" id="MVO79478.1"/>
    </source>
</evidence>
<keyword evidence="10" id="KW-0675">Receptor</keyword>
<dbReference type="AlphaFoldDB" id="A0A6I4J5T7"/>
<proteinExistence type="predicted"/>
<accession>A0A6I4J5T7</accession>
<reference evidence="10 11" key="1">
    <citation type="submission" date="2019-12" db="EMBL/GenBank/DDBJ databases">
        <authorList>
            <person name="Huq M.A."/>
        </authorList>
    </citation>
    <scope>NUCLEOTIDE SEQUENCE [LARGE SCALE GENOMIC DNA]</scope>
    <source>
        <strain evidence="10 11">MAH-20</strain>
    </source>
</reference>
<dbReference type="Proteomes" id="UP000441389">
    <property type="component" value="Unassembled WGS sequence"/>
</dbReference>
<evidence type="ECO:0000313" key="11">
    <source>
        <dbReference type="Proteomes" id="UP000441389"/>
    </source>
</evidence>
<evidence type="ECO:0000256" key="2">
    <source>
        <dbReference type="ARBA" id="ARBA00022448"/>
    </source>
</evidence>
<evidence type="ECO:0000256" key="5">
    <source>
        <dbReference type="ARBA" id="ARBA00023077"/>
    </source>
</evidence>
<keyword evidence="4" id="KW-0812">Transmembrane</keyword>
<keyword evidence="2" id="KW-0813">Transport</keyword>
<evidence type="ECO:0000259" key="9">
    <source>
        <dbReference type="Pfam" id="PF00593"/>
    </source>
</evidence>
<dbReference type="InterPro" id="IPR039426">
    <property type="entry name" value="TonB-dep_rcpt-like"/>
</dbReference>
<dbReference type="Pfam" id="PF00593">
    <property type="entry name" value="TonB_dep_Rec_b-barrel"/>
    <property type="match status" value="1"/>
</dbReference>